<protein>
    <submittedName>
        <fullName evidence="1">Uncharacterized protein</fullName>
    </submittedName>
</protein>
<keyword evidence="2" id="KW-1185">Reference proteome</keyword>
<sequence length="41" mass="4596">MAIGAALHGLVIEEKSRADAIAPKRYAVERRMMDEKFSNGY</sequence>
<gene>
    <name evidence="1" type="ORF">ABFE88_08645</name>
</gene>
<reference evidence="1 2" key="1">
    <citation type="submission" date="2024-05" db="EMBL/GenBank/DDBJ databases">
        <title>Sequence of Lycoming College course isolates.</title>
        <authorList>
            <person name="Reigle C.A."/>
            <person name="Newman J.D."/>
        </authorList>
    </citation>
    <scope>NUCLEOTIDE SEQUENCE [LARGE SCALE GENOMIC DNA]</scope>
    <source>
        <strain evidence="1 2">CAR-09</strain>
    </source>
</reference>
<proteinExistence type="predicted"/>
<dbReference type="Proteomes" id="UP001424532">
    <property type="component" value="Unassembled WGS sequence"/>
</dbReference>
<dbReference type="RefSeq" id="WP_347149645.1">
    <property type="nucleotide sequence ID" value="NZ_JBDLYL010000007.1"/>
</dbReference>
<evidence type="ECO:0000313" key="1">
    <source>
        <dbReference type="EMBL" id="MEN8639713.1"/>
    </source>
</evidence>
<dbReference type="EMBL" id="JBDLYL010000007">
    <property type="protein sequence ID" value="MEN8639713.1"/>
    <property type="molecule type" value="Genomic_DNA"/>
</dbReference>
<evidence type="ECO:0000313" key="2">
    <source>
        <dbReference type="Proteomes" id="UP001424532"/>
    </source>
</evidence>
<organism evidence="1 2">
    <name type="scientific">Pseudomonas sichuanensis</name>
    <dbReference type="NCBI Taxonomy" id="2213015"/>
    <lineage>
        <taxon>Bacteria</taxon>
        <taxon>Pseudomonadati</taxon>
        <taxon>Pseudomonadota</taxon>
        <taxon>Gammaproteobacteria</taxon>
        <taxon>Pseudomonadales</taxon>
        <taxon>Pseudomonadaceae</taxon>
        <taxon>Pseudomonas</taxon>
    </lineage>
</organism>
<accession>A0ABV0DFW3</accession>
<comment type="caution">
    <text evidence="1">The sequence shown here is derived from an EMBL/GenBank/DDBJ whole genome shotgun (WGS) entry which is preliminary data.</text>
</comment>
<name>A0ABV0DFW3_9PSED</name>